<evidence type="ECO:0000256" key="2">
    <source>
        <dbReference type="SAM" id="MobiDB-lite"/>
    </source>
</evidence>
<dbReference type="Proteomes" id="UP000275078">
    <property type="component" value="Unassembled WGS sequence"/>
</dbReference>
<feature type="coiled-coil region" evidence="1">
    <location>
        <begin position="473"/>
        <end position="514"/>
    </location>
</feature>
<feature type="compositionally biased region" description="Pro residues" evidence="2">
    <location>
        <begin position="416"/>
        <end position="427"/>
    </location>
</feature>
<reference evidence="3 4" key="1">
    <citation type="journal article" date="2018" name="Nat. Ecol. Evol.">
        <title>Pezizomycetes genomes reveal the molecular basis of ectomycorrhizal truffle lifestyle.</title>
        <authorList>
            <person name="Murat C."/>
            <person name="Payen T."/>
            <person name="Noel B."/>
            <person name="Kuo A."/>
            <person name="Morin E."/>
            <person name="Chen J."/>
            <person name="Kohler A."/>
            <person name="Krizsan K."/>
            <person name="Balestrini R."/>
            <person name="Da Silva C."/>
            <person name="Montanini B."/>
            <person name="Hainaut M."/>
            <person name="Levati E."/>
            <person name="Barry K.W."/>
            <person name="Belfiori B."/>
            <person name="Cichocki N."/>
            <person name="Clum A."/>
            <person name="Dockter R.B."/>
            <person name="Fauchery L."/>
            <person name="Guy J."/>
            <person name="Iotti M."/>
            <person name="Le Tacon F."/>
            <person name="Lindquist E.A."/>
            <person name="Lipzen A."/>
            <person name="Malagnac F."/>
            <person name="Mello A."/>
            <person name="Molinier V."/>
            <person name="Miyauchi S."/>
            <person name="Poulain J."/>
            <person name="Riccioni C."/>
            <person name="Rubini A."/>
            <person name="Sitrit Y."/>
            <person name="Splivallo R."/>
            <person name="Traeger S."/>
            <person name="Wang M."/>
            <person name="Zifcakova L."/>
            <person name="Wipf D."/>
            <person name="Zambonelli A."/>
            <person name="Paolocci F."/>
            <person name="Nowrousian M."/>
            <person name="Ottonello S."/>
            <person name="Baldrian P."/>
            <person name="Spatafora J.W."/>
            <person name="Henrissat B."/>
            <person name="Nagy L.G."/>
            <person name="Aury J.M."/>
            <person name="Wincker P."/>
            <person name="Grigoriev I.V."/>
            <person name="Bonfante P."/>
            <person name="Martin F.M."/>
        </authorList>
    </citation>
    <scope>NUCLEOTIDE SEQUENCE [LARGE SCALE GENOMIC DNA]</scope>
    <source>
        <strain evidence="3 4">RN42</strain>
    </source>
</reference>
<feature type="coiled-coil region" evidence="1">
    <location>
        <begin position="550"/>
        <end position="630"/>
    </location>
</feature>
<sequence>MNSKQLLQLASGTSRKPLKETHRESCESNLRVSAPLKRCFSPLALLLSNNYHRPSKATLRQRYCQTRAKDIFDSNSVDLRPNHSLDRDLMLDKRNTASTPNPRSTTSSPFSLISNVSQKATSDHGSSHSWDEVSDLDLGVRSVSSSDSEGSVSEDLNGNTEAYAPDMASGTRPESDDGVISLTSYDGVISLGSEDGAASLGSDVDGLSLVSDSVQVQNDRLSASVDSEQVLSKENTEVLGKSEKSTEVLDKREFPHIWSYLNGLEPGSPPLEPMTLAVPGSPHEGHGQPAWNFGVPGPDTQSPPSLSGLTAGLAGNTDEVMPTEEPFVIKPGLARLLQRPGIYMVVDEKAHEKPEASRSEHAALAPKSNAPASEYSDIAEAVPPGEEPLIMNPGLARMLKGGLAMDLPLASSRTPSPSPSPSPPSLPVPLGQTVTAPEHRLSVSFPPGHRFYGKSKEEIDEALVQIQLEQPTVRGLEAKVAKLKQKSRRLKSQVAELEKTVLDIRRENEVFRERSQEDYAIMTEDDYEKSILRNSINELTAYNETVGKALIVLKEEKDSLTSQKRELEASNIALTTQRSELAAQREAIRQESNRKFAQVKHENNSLKADNARLSDSLQILRERYSDLAAENLERNAGLAARIRNIVGAMRSKDAIRFSKEDVTVQDKKKRELILDDIRDKVVAPPPLSLEGYDQLVSDIRLVNSQEFEDNDREPACVSEPASSADSSSEFSIETYRRNRRASRYSDGWRYGGCESCGWGNTTVGSQFLDSEGYILDEDAMWHEKAVKKREKMVGEELGWGLWGPVNEHPQEYADFRSGSRDKKRDKERRVKKWRKDNYWLLNRHTTRDGYERPKKCNRKGNRKPKKERHQKVIEEVMETHNSEHGLDAYSGEILDMSTAVHTNYTRDFEADLVGGVFCYRNNLDKSTSWGYSRFYEDCTHWMHYESRNEDRCDKIENDLQNGTSSSCDIFWNRDAWDHPPGYIRKQFIDEGYDLFIVAGCFNSQDNGANHIHQRECEEQEQKPPFAPGLPEMLNNPVYWYHRRDGTWEFSITRQFAPDPKPQNTDRWDYESEYYFGDYYCCDLCHLAQSYDPYMAELLDGISIASWPCPDEDEYGPEEQWNVVYEDLYIDASMDPGIQGGDFRGKAADKKRWKKGLEKRKRQEKIGRKKGSKSGPGKKPVRRQGKMSGRGRLLIKHDNEDASAWFEHVYKESADKFEITGM</sequence>
<feature type="compositionally biased region" description="Basic and acidic residues" evidence="2">
    <location>
        <begin position="350"/>
        <end position="361"/>
    </location>
</feature>
<evidence type="ECO:0000313" key="4">
    <source>
        <dbReference type="Proteomes" id="UP000275078"/>
    </source>
</evidence>
<evidence type="ECO:0000313" key="3">
    <source>
        <dbReference type="EMBL" id="RPA74048.1"/>
    </source>
</evidence>
<accession>A0A3N4HNH8</accession>
<dbReference type="AlphaFoldDB" id="A0A3N4HNH8"/>
<feature type="compositionally biased region" description="Polar residues" evidence="2">
    <location>
        <begin position="1"/>
        <end position="14"/>
    </location>
</feature>
<feature type="region of interest" description="Disordered" evidence="2">
    <location>
        <begin position="350"/>
        <end position="374"/>
    </location>
</feature>
<feature type="compositionally biased region" description="Basic and acidic residues" evidence="2">
    <location>
        <begin position="80"/>
        <end position="95"/>
    </location>
</feature>
<keyword evidence="4" id="KW-1185">Reference proteome</keyword>
<feature type="region of interest" description="Disordered" evidence="2">
    <location>
        <begin position="707"/>
        <end position="729"/>
    </location>
</feature>
<name>A0A3N4HNH8_ASCIM</name>
<feature type="region of interest" description="Disordered" evidence="2">
    <location>
        <begin position="1"/>
        <end position="24"/>
    </location>
</feature>
<feature type="compositionally biased region" description="Basic residues" evidence="2">
    <location>
        <begin position="1150"/>
        <end position="1171"/>
    </location>
</feature>
<keyword evidence="1" id="KW-0175">Coiled coil</keyword>
<evidence type="ECO:0000256" key="1">
    <source>
        <dbReference type="SAM" id="Coils"/>
    </source>
</evidence>
<dbReference type="EMBL" id="ML119802">
    <property type="protein sequence ID" value="RPA74048.1"/>
    <property type="molecule type" value="Genomic_DNA"/>
</dbReference>
<feature type="region of interest" description="Disordered" evidence="2">
    <location>
        <begin position="78"/>
        <end position="179"/>
    </location>
</feature>
<feature type="compositionally biased region" description="Low complexity" evidence="2">
    <location>
        <begin position="718"/>
        <end position="729"/>
    </location>
</feature>
<proteinExistence type="predicted"/>
<feature type="compositionally biased region" description="Basic and acidic residues" evidence="2">
    <location>
        <begin position="121"/>
        <end position="131"/>
    </location>
</feature>
<gene>
    <name evidence="3" type="ORF">BJ508DRAFT_333473</name>
</gene>
<feature type="region of interest" description="Disordered" evidence="2">
    <location>
        <begin position="1140"/>
        <end position="1193"/>
    </location>
</feature>
<feature type="compositionally biased region" description="Low complexity" evidence="2">
    <location>
        <begin position="136"/>
        <end position="155"/>
    </location>
</feature>
<organism evidence="3 4">
    <name type="scientific">Ascobolus immersus RN42</name>
    <dbReference type="NCBI Taxonomy" id="1160509"/>
    <lineage>
        <taxon>Eukaryota</taxon>
        <taxon>Fungi</taxon>
        <taxon>Dikarya</taxon>
        <taxon>Ascomycota</taxon>
        <taxon>Pezizomycotina</taxon>
        <taxon>Pezizomycetes</taxon>
        <taxon>Pezizales</taxon>
        <taxon>Ascobolaceae</taxon>
        <taxon>Ascobolus</taxon>
    </lineage>
</organism>
<feature type="compositionally biased region" description="Low complexity" evidence="2">
    <location>
        <begin position="98"/>
        <end position="111"/>
    </location>
</feature>
<protein>
    <submittedName>
        <fullName evidence="3">Uncharacterized protein</fullName>
    </submittedName>
</protein>
<feature type="region of interest" description="Disordered" evidence="2">
    <location>
        <begin position="407"/>
        <end position="432"/>
    </location>
</feature>